<evidence type="ECO:0000256" key="1">
    <source>
        <dbReference type="ARBA" id="ARBA00004651"/>
    </source>
</evidence>
<dbReference type="AlphaFoldDB" id="C1D3H5"/>
<dbReference type="Gene3D" id="1.10.3720.10">
    <property type="entry name" value="MetI-like"/>
    <property type="match status" value="1"/>
</dbReference>
<keyword evidence="3" id="KW-1003">Cell membrane</keyword>
<evidence type="ECO:0000259" key="8">
    <source>
        <dbReference type="PROSITE" id="PS50928"/>
    </source>
</evidence>
<evidence type="ECO:0000256" key="2">
    <source>
        <dbReference type="ARBA" id="ARBA00022448"/>
    </source>
</evidence>
<feature type="transmembrane region" description="Helical" evidence="7">
    <location>
        <begin position="101"/>
        <end position="124"/>
    </location>
</feature>
<gene>
    <name evidence="9" type="ordered locus">Deide_3p01120</name>
</gene>
<evidence type="ECO:0000256" key="7">
    <source>
        <dbReference type="RuleBase" id="RU363032"/>
    </source>
</evidence>
<dbReference type="Pfam" id="PF19300">
    <property type="entry name" value="BPD_transp_1_N"/>
    <property type="match status" value="1"/>
</dbReference>
<keyword evidence="2 7" id="KW-0813">Transport</keyword>
<dbReference type="Proteomes" id="UP000002208">
    <property type="component" value="Plasmid 3"/>
</dbReference>
<dbReference type="RefSeq" id="WP_012694927.1">
    <property type="nucleotide sequence ID" value="NC_012528.1"/>
</dbReference>
<proteinExistence type="inferred from homology"/>
<protein>
    <submittedName>
        <fullName evidence="9">Putative dipeptide/oligopeptide/nickel ABC transporter, permease component</fullName>
    </submittedName>
</protein>
<name>C1D3H5_DEIDV</name>
<keyword evidence="9" id="KW-0614">Plasmid</keyword>
<geneLocation type="plasmid" evidence="10">
    <name>pDeide3</name>
</geneLocation>
<feature type="transmembrane region" description="Helical" evidence="7">
    <location>
        <begin position="284"/>
        <end position="307"/>
    </location>
</feature>
<evidence type="ECO:0000256" key="6">
    <source>
        <dbReference type="ARBA" id="ARBA00023136"/>
    </source>
</evidence>
<feature type="transmembrane region" description="Helical" evidence="7">
    <location>
        <begin position="238"/>
        <end position="264"/>
    </location>
</feature>
<evidence type="ECO:0000313" key="10">
    <source>
        <dbReference type="Proteomes" id="UP000002208"/>
    </source>
</evidence>
<dbReference type="HOGENOM" id="CLU_036879_1_2_0"/>
<dbReference type="CDD" id="cd06261">
    <property type="entry name" value="TM_PBP2"/>
    <property type="match status" value="1"/>
</dbReference>
<accession>C1D3H5</accession>
<evidence type="ECO:0000313" key="9">
    <source>
        <dbReference type="EMBL" id="ACO48054.1"/>
    </source>
</evidence>
<dbReference type="PANTHER" id="PTHR43163">
    <property type="entry name" value="DIPEPTIDE TRANSPORT SYSTEM PERMEASE PROTEIN DPPB-RELATED"/>
    <property type="match status" value="1"/>
</dbReference>
<feature type="transmembrane region" description="Helical" evidence="7">
    <location>
        <begin position="181"/>
        <end position="200"/>
    </location>
</feature>
<feature type="domain" description="ABC transmembrane type-1" evidence="8">
    <location>
        <begin position="97"/>
        <end position="303"/>
    </location>
</feature>
<dbReference type="GO" id="GO:0055085">
    <property type="term" value="P:transmembrane transport"/>
    <property type="evidence" value="ECO:0007669"/>
    <property type="project" value="InterPro"/>
</dbReference>
<evidence type="ECO:0000256" key="4">
    <source>
        <dbReference type="ARBA" id="ARBA00022692"/>
    </source>
</evidence>
<evidence type="ECO:0000256" key="5">
    <source>
        <dbReference type="ARBA" id="ARBA00022989"/>
    </source>
</evidence>
<dbReference type="OrthoDB" id="9773683at2"/>
<keyword evidence="4 7" id="KW-0812">Transmembrane</keyword>
<feature type="transmembrane region" description="Helical" evidence="7">
    <location>
        <begin position="136"/>
        <end position="161"/>
    </location>
</feature>
<dbReference type="EMBL" id="CP001117">
    <property type="protein sequence ID" value="ACO48054.1"/>
    <property type="molecule type" value="Genomic_DNA"/>
</dbReference>
<reference evidence="9 10" key="1">
    <citation type="journal article" date="2009" name="PLoS Genet.">
        <title>Alliance of proteomics and genomics to unravel the specificities of Sahara bacterium Deinococcus deserti.</title>
        <authorList>
            <person name="de Groot A."/>
            <person name="Dulermo R."/>
            <person name="Ortet P."/>
            <person name="Blanchard L."/>
            <person name="Guerin P."/>
            <person name="Fernandez B."/>
            <person name="Vacherie B."/>
            <person name="Dossat C."/>
            <person name="Jolivet E."/>
            <person name="Siguier P."/>
            <person name="Chandler M."/>
            <person name="Barakat M."/>
            <person name="Dedieu A."/>
            <person name="Barbe V."/>
            <person name="Heulin T."/>
            <person name="Sommer S."/>
            <person name="Achouak W."/>
            <person name="Armengaud J."/>
        </authorList>
    </citation>
    <scope>NUCLEOTIDE SEQUENCE [LARGE SCALE GENOMIC DNA]</scope>
    <source>
        <strain evidence="10">DSM 17065 / CIP 109153 / LMG 22923 / VCD115</strain>
        <plasmid evidence="10">pDeide3</plasmid>
    </source>
</reference>
<dbReference type="Pfam" id="PF00528">
    <property type="entry name" value="BPD_transp_1"/>
    <property type="match status" value="1"/>
</dbReference>
<evidence type="ECO:0000256" key="3">
    <source>
        <dbReference type="ARBA" id="ARBA00022475"/>
    </source>
</evidence>
<dbReference type="GO" id="GO:0005886">
    <property type="term" value="C:plasma membrane"/>
    <property type="evidence" value="ECO:0007669"/>
    <property type="project" value="UniProtKB-SubCell"/>
</dbReference>
<keyword evidence="5 7" id="KW-1133">Transmembrane helix</keyword>
<keyword evidence="10" id="KW-1185">Reference proteome</keyword>
<dbReference type="PANTHER" id="PTHR43163:SF6">
    <property type="entry name" value="DIPEPTIDE TRANSPORT SYSTEM PERMEASE PROTEIN DPPB-RELATED"/>
    <property type="match status" value="1"/>
</dbReference>
<dbReference type="InterPro" id="IPR035906">
    <property type="entry name" value="MetI-like_sf"/>
</dbReference>
<comment type="similarity">
    <text evidence="7">Belongs to the binding-protein-dependent transport system permease family.</text>
</comment>
<comment type="subcellular location">
    <subcellularLocation>
        <location evidence="1 7">Cell membrane</location>
        <topology evidence="1 7">Multi-pass membrane protein</topology>
    </subcellularLocation>
</comment>
<dbReference type="InterPro" id="IPR045621">
    <property type="entry name" value="BPD_transp_1_N"/>
</dbReference>
<organism evidence="9 10">
    <name type="scientific">Deinococcus deserti (strain DSM 17065 / CIP 109153 / LMG 22923 / VCD115)</name>
    <dbReference type="NCBI Taxonomy" id="546414"/>
    <lineage>
        <taxon>Bacteria</taxon>
        <taxon>Thermotogati</taxon>
        <taxon>Deinococcota</taxon>
        <taxon>Deinococci</taxon>
        <taxon>Deinococcales</taxon>
        <taxon>Deinococcaceae</taxon>
        <taxon>Deinococcus</taxon>
    </lineage>
</organism>
<sequence length="317" mass="34502">MGTYVVRRLLTTIPLLLVITAIIFTMLQFTPGDPMDAYIPPDQVISVQQREIIRTELGLDQPKPVQYLRWLGKAAQGDLGYRIKNGEPVTSEIARRLPPTLMLMGLGMTLGVALGVFFGVLAAVKRYTALDNGLTFLAFLGISTPAFLAGLIGMYVFALKLQWFPAGGYQTPGDGSVLDTLSHLILPASILSVTYIAVLMRYTRSSVLDVVFQDYVRTASAKGVPHTRVISKHVLRNALIPVVTVIGANVANLIGGAVFLESIFSWPGTGQLYLDAIDSRDYPMIMGTTLVLATVILLANLITDVLYGAIDPRIRYS</sequence>
<dbReference type="PROSITE" id="PS50928">
    <property type="entry name" value="ABC_TM1"/>
    <property type="match status" value="1"/>
</dbReference>
<keyword evidence="6 7" id="KW-0472">Membrane</keyword>
<dbReference type="InterPro" id="IPR000515">
    <property type="entry name" value="MetI-like"/>
</dbReference>
<dbReference type="KEGG" id="ddr:Deide_3p01120"/>
<dbReference type="SUPFAM" id="SSF161098">
    <property type="entry name" value="MetI-like"/>
    <property type="match status" value="1"/>
</dbReference>
<feature type="transmembrane region" description="Helical" evidence="7">
    <location>
        <begin position="9"/>
        <end position="29"/>
    </location>
</feature>